<keyword evidence="2" id="KW-1185">Reference proteome</keyword>
<accession>F6HQN1</accession>
<evidence type="ECO:0000313" key="2">
    <source>
        <dbReference type="Proteomes" id="UP000009183"/>
    </source>
</evidence>
<sequence>MKLYSLLAVCQHHYHLDTTPYEAKSFESSMKKIQAV</sequence>
<reference evidence="2" key="1">
    <citation type="journal article" date="2007" name="Nature">
        <title>The grapevine genome sequence suggests ancestral hexaploidization in major angiosperm phyla.</title>
        <authorList>
            <consortium name="The French-Italian Public Consortium for Grapevine Genome Characterization."/>
            <person name="Jaillon O."/>
            <person name="Aury J.-M."/>
            <person name="Noel B."/>
            <person name="Policriti A."/>
            <person name="Clepet C."/>
            <person name="Casagrande A."/>
            <person name="Choisne N."/>
            <person name="Aubourg S."/>
            <person name="Vitulo N."/>
            <person name="Jubin C."/>
            <person name="Vezzi A."/>
            <person name="Legeai F."/>
            <person name="Hugueney P."/>
            <person name="Dasilva C."/>
            <person name="Horner D."/>
            <person name="Mica E."/>
            <person name="Jublot D."/>
            <person name="Poulain J."/>
            <person name="Bruyere C."/>
            <person name="Billault A."/>
            <person name="Segurens B."/>
            <person name="Gouyvenoux M."/>
            <person name="Ugarte E."/>
            <person name="Cattonaro F."/>
            <person name="Anthouard V."/>
            <person name="Vico V."/>
            <person name="Del Fabbro C."/>
            <person name="Alaux M."/>
            <person name="Di Gaspero G."/>
            <person name="Dumas V."/>
            <person name="Felice N."/>
            <person name="Paillard S."/>
            <person name="Juman I."/>
            <person name="Moroldo M."/>
            <person name="Scalabrin S."/>
            <person name="Canaguier A."/>
            <person name="Le Clainche I."/>
            <person name="Malacrida G."/>
            <person name="Durand E."/>
            <person name="Pesole G."/>
            <person name="Laucou V."/>
            <person name="Chatelet P."/>
            <person name="Merdinoglu D."/>
            <person name="Delledonne M."/>
            <person name="Pezzotti M."/>
            <person name="Lecharny A."/>
            <person name="Scarpelli C."/>
            <person name="Artiguenave F."/>
            <person name="Pe M.E."/>
            <person name="Valle G."/>
            <person name="Morgante M."/>
            <person name="Caboche M."/>
            <person name="Adam-Blondon A.-F."/>
            <person name="Weissenbach J."/>
            <person name="Quetier F."/>
            <person name="Wincker P."/>
        </authorList>
    </citation>
    <scope>NUCLEOTIDE SEQUENCE [LARGE SCALE GENOMIC DNA]</scope>
    <source>
        <strain evidence="2">cv. Pinot noir / PN40024</strain>
    </source>
</reference>
<dbReference type="PaxDb" id="29760-VIT_03s0063g02690.t01"/>
<dbReference type="HOGENOM" id="CLU_3360734_0_0_1"/>
<dbReference type="Proteomes" id="UP000009183">
    <property type="component" value="Chromosome 3"/>
</dbReference>
<name>F6HQN1_VITVI</name>
<protein>
    <submittedName>
        <fullName evidence="1">Uncharacterized protein</fullName>
    </submittedName>
</protein>
<evidence type="ECO:0000313" key="1">
    <source>
        <dbReference type="EMBL" id="CCB56988.1"/>
    </source>
</evidence>
<dbReference type="EMBL" id="FN596006">
    <property type="protein sequence ID" value="CCB56988.1"/>
    <property type="molecule type" value="Genomic_DNA"/>
</dbReference>
<dbReference type="InParanoid" id="F6HQN1"/>
<organism evidence="1 2">
    <name type="scientific">Vitis vinifera</name>
    <name type="common">Grape</name>
    <dbReference type="NCBI Taxonomy" id="29760"/>
    <lineage>
        <taxon>Eukaryota</taxon>
        <taxon>Viridiplantae</taxon>
        <taxon>Streptophyta</taxon>
        <taxon>Embryophyta</taxon>
        <taxon>Tracheophyta</taxon>
        <taxon>Spermatophyta</taxon>
        <taxon>Magnoliopsida</taxon>
        <taxon>eudicotyledons</taxon>
        <taxon>Gunneridae</taxon>
        <taxon>Pentapetalae</taxon>
        <taxon>rosids</taxon>
        <taxon>Vitales</taxon>
        <taxon>Vitaceae</taxon>
        <taxon>Viteae</taxon>
        <taxon>Vitis</taxon>
    </lineage>
</organism>
<proteinExistence type="predicted"/>
<gene>
    <name evidence="1" type="ordered locus">VIT_03s0063g02690</name>
</gene>
<dbReference type="AlphaFoldDB" id="F6HQN1"/>